<feature type="transmembrane region" description="Helical" evidence="1">
    <location>
        <begin position="47"/>
        <end position="72"/>
    </location>
</feature>
<comment type="caution">
    <text evidence="2">The sequence shown here is derived from an EMBL/GenBank/DDBJ whole genome shotgun (WGS) entry which is preliminary data.</text>
</comment>
<sequence>MDKIVKFEIVKKILLFILILIATFSLFMFIGSYFISEMSSIFSASIYFILVFAMSISAIVVKYLGDIVIVALDRDRKKKN</sequence>
<dbReference type="EMBL" id="LAZR01003359">
    <property type="protein sequence ID" value="KKN19183.1"/>
    <property type="molecule type" value="Genomic_DNA"/>
</dbReference>
<feature type="transmembrane region" description="Helical" evidence="1">
    <location>
        <begin position="12"/>
        <end position="35"/>
    </location>
</feature>
<keyword evidence="1" id="KW-1133">Transmembrane helix</keyword>
<gene>
    <name evidence="2" type="ORF">LCGC14_0948350</name>
</gene>
<proteinExistence type="predicted"/>
<evidence type="ECO:0000313" key="2">
    <source>
        <dbReference type="EMBL" id="KKN19183.1"/>
    </source>
</evidence>
<keyword evidence="1" id="KW-0472">Membrane</keyword>
<dbReference type="AlphaFoldDB" id="A0A0F9RPF8"/>
<protein>
    <submittedName>
        <fullName evidence="2">Uncharacterized protein</fullName>
    </submittedName>
</protein>
<organism evidence="2">
    <name type="scientific">marine sediment metagenome</name>
    <dbReference type="NCBI Taxonomy" id="412755"/>
    <lineage>
        <taxon>unclassified sequences</taxon>
        <taxon>metagenomes</taxon>
        <taxon>ecological metagenomes</taxon>
    </lineage>
</organism>
<name>A0A0F9RPF8_9ZZZZ</name>
<evidence type="ECO:0000256" key="1">
    <source>
        <dbReference type="SAM" id="Phobius"/>
    </source>
</evidence>
<accession>A0A0F9RPF8</accession>
<keyword evidence="1" id="KW-0812">Transmembrane</keyword>
<reference evidence="2" key="1">
    <citation type="journal article" date="2015" name="Nature">
        <title>Complex archaea that bridge the gap between prokaryotes and eukaryotes.</title>
        <authorList>
            <person name="Spang A."/>
            <person name="Saw J.H."/>
            <person name="Jorgensen S.L."/>
            <person name="Zaremba-Niedzwiedzka K."/>
            <person name="Martijn J."/>
            <person name="Lind A.E."/>
            <person name="van Eijk R."/>
            <person name="Schleper C."/>
            <person name="Guy L."/>
            <person name="Ettema T.J."/>
        </authorList>
    </citation>
    <scope>NUCLEOTIDE SEQUENCE</scope>
</reference>